<reference evidence="1 2" key="2">
    <citation type="journal article" date="2022" name="Mol. Ecol. Resour.">
        <title>The genomes of chicory, endive, great burdock and yacon provide insights into Asteraceae paleo-polyploidization history and plant inulin production.</title>
        <authorList>
            <person name="Fan W."/>
            <person name="Wang S."/>
            <person name="Wang H."/>
            <person name="Wang A."/>
            <person name="Jiang F."/>
            <person name="Liu H."/>
            <person name="Zhao H."/>
            <person name="Xu D."/>
            <person name="Zhang Y."/>
        </authorList>
    </citation>
    <scope>NUCLEOTIDE SEQUENCE [LARGE SCALE GENOMIC DNA]</scope>
    <source>
        <strain evidence="2">cv. Niubang</strain>
    </source>
</reference>
<comment type="caution">
    <text evidence="1">The sequence shown here is derived from an EMBL/GenBank/DDBJ whole genome shotgun (WGS) entry which is preliminary data.</text>
</comment>
<keyword evidence="2" id="KW-1185">Reference proteome</keyword>
<dbReference type="EMBL" id="CM042054">
    <property type="protein sequence ID" value="KAI3706322.1"/>
    <property type="molecule type" value="Genomic_DNA"/>
</dbReference>
<evidence type="ECO:0000313" key="1">
    <source>
        <dbReference type="EMBL" id="KAI3706322.1"/>
    </source>
</evidence>
<sequence length="157" mass="17436">MAVSGAVSVDQNEWESGFMAIAAEMILGSGYDPPAATELEIVVMEWLLKLLQLPKSFSFSSDGGGVMDGTTCESFVCTLVAAKEKKLSQIGNDKGDTLGKLVVYCYDQTHCSVQKASQIVYLQCKVLISKKFNDIYKLQRHFKFLNILLYTHNIRKP</sequence>
<accession>A0ACB9A876</accession>
<evidence type="ECO:0000313" key="2">
    <source>
        <dbReference type="Proteomes" id="UP001055879"/>
    </source>
</evidence>
<organism evidence="1 2">
    <name type="scientific">Arctium lappa</name>
    <name type="common">Greater burdock</name>
    <name type="synonym">Lappa major</name>
    <dbReference type="NCBI Taxonomy" id="4217"/>
    <lineage>
        <taxon>Eukaryota</taxon>
        <taxon>Viridiplantae</taxon>
        <taxon>Streptophyta</taxon>
        <taxon>Embryophyta</taxon>
        <taxon>Tracheophyta</taxon>
        <taxon>Spermatophyta</taxon>
        <taxon>Magnoliopsida</taxon>
        <taxon>eudicotyledons</taxon>
        <taxon>Gunneridae</taxon>
        <taxon>Pentapetalae</taxon>
        <taxon>asterids</taxon>
        <taxon>campanulids</taxon>
        <taxon>Asterales</taxon>
        <taxon>Asteraceae</taxon>
        <taxon>Carduoideae</taxon>
        <taxon>Cardueae</taxon>
        <taxon>Arctiinae</taxon>
        <taxon>Arctium</taxon>
    </lineage>
</organism>
<name>A0ACB9A876_ARCLA</name>
<proteinExistence type="predicted"/>
<protein>
    <submittedName>
        <fullName evidence="1">Uncharacterized protein</fullName>
    </submittedName>
</protein>
<reference evidence="2" key="1">
    <citation type="journal article" date="2022" name="Mol. Ecol. Resour.">
        <title>The genomes of chicory, endive, great burdock and yacon provide insights into Asteraceae palaeo-polyploidization history and plant inulin production.</title>
        <authorList>
            <person name="Fan W."/>
            <person name="Wang S."/>
            <person name="Wang H."/>
            <person name="Wang A."/>
            <person name="Jiang F."/>
            <person name="Liu H."/>
            <person name="Zhao H."/>
            <person name="Xu D."/>
            <person name="Zhang Y."/>
        </authorList>
    </citation>
    <scope>NUCLEOTIDE SEQUENCE [LARGE SCALE GENOMIC DNA]</scope>
    <source>
        <strain evidence="2">cv. Niubang</strain>
    </source>
</reference>
<dbReference type="Proteomes" id="UP001055879">
    <property type="component" value="Linkage Group LG08"/>
</dbReference>
<gene>
    <name evidence="1" type="ORF">L6452_23975</name>
</gene>